<dbReference type="InterPro" id="IPR002893">
    <property type="entry name" value="Znf_MYND"/>
</dbReference>
<evidence type="ECO:0000256" key="1">
    <source>
        <dbReference type="ARBA" id="ARBA00022723"/>
    </source>
</evidence>
<evidence type="ECO:0000256" key="3">
    <source>
        <dbReference type="ARBA" id="ARBA00022833"/>
    </source>
</evidence>
<accession>A0A2J6R3G2</accession>
<keyword evidence="1" id="KW-0479">Metal-binding</keyword>
<dbReference type="Gene3D" id="6.10.140.2220">
    <property type="match status" value="1"/>
</dbReference>
<keyword evidence="2 4" id="KW-0863">Zinc-finger</keyword>
<dbReference type="EMBL" id="KZ613957">
    <property type="protein sequence ID" value="PMD33052.1"/>
    <property type="molecule type" value="Genomic_DNA"/>
</dbReference>
<dbReference type="SUPFAM" id="SSF144232">
    <property type="entry name" value="HIT/MYND zinc finger-like"/>
    <property type="match status" value="1"/>
</dbReference>
<protein>
    <recommendedName>
        <fullName evidence="5">MYND-type domain-containing protein</fullName>
    </recommendedName>
</protein>
<reference evidence="6 7" key="1">
    <citation type="submission" date="2016-04" db="EMBL/GenBank/DDBJ databases">
        <title>A degradative enzymes factory behind the ericoid mycorrhizal symbiosis.</title>
        <authorList>
            <consortium name="DOE Joint Genome Institute"/>
            <person name="Martino E."/>
            <person name="Morin E."/>
            <person name="Grelet G."/>
            <person name="Kuo A."/>
            <person name="Kohler A."/>
            <person name="Daghino S."/>
            <person name="Barry K."/>
            <person name="Choi C."/>
            <person name="Cichocki N."/>
            <person name="Clum A."/>
            <person name="Copeland A."/>
            <person name="Hainaut M."/>
            <person name="Haridas S."/>
            <person name="Labutti K."/>
            <person name="Lindquist E."/>
            <person name="Lipzen A."/>
            <person name="Khouja H.-R."/>
            <person name="Murat C."/>
            <person name="Ohm R."/>
            <person name="Olson A."/>
            <person name="Spatafora J."/>
            <person name="Veneault-Fourrey C."/>
            <person name="Henrissat B."/>
            <person name="Grigoriev I."/>
            <person name="Martin F."/>
            <person name="Perotto S."/>
        </authorList>
    </citation>
    <scope>NUCLEOTIDE SEQUENCE [LARGE SCALE GENOMIC DNA]</scope>
    <source>
        <strain evidence="6 7">F</strain>
    </source>
</reference>
<proteinExistence type="predicted"/>
<keyword evidence="7" id="KW-1185">Reference proteome</keyword>
<dbReference type="OrthoDB" id="437457at2759"/>
<feature type="domain" description="MYND-type" evidence="5">
    <location>
        <begin position="6"/>
        <end position="42"/>
    </location>
</feature>
<dbReference type="GO" id="GO:0008270">
    <property type="term" value="F:zinc ion binding"/>
    <property type="evidence" value="ECO:0007669"/>
    <property type="project" value="UniProtKB-KW"/>
</dbReference>
<dbReference type="PROSITE" id="PS01360">
    <property type="entry name" value="ZF_MYND_1"/>
    <property type="match status" value="1"/>
</dbReference>
<dbReference type="Pfam" id="PF01753">
    <property type="entry name" value="zf-MYND"/>
    <property type="match status" value="1"/>
</dbReference>
<keyword evidence="3" id="KW-0862">Zinc</keyword>
<evidence type="ECO:0000313" key="7">
    <source>
        <dbReference type="Proteomes" id="UP000235786"/>
    </source>
</evidence>
<dbReference type="AlphaFoldDB" id="A0A2J6R3G2"/>
<dbReference type="Proteomes" id="UP000235786">
    <property type="component" value="Unassembled WGS sequence"/>
</dbReference>
<dbReference type="STRING" id="1149755.A0A2J6R3G2"/>
<name>A0A2J6R3G2_HYAVF</name>
<evidence type="ECO:0000313" key="6">
    <source>
        <dbReference type="EMBL" id="PMD33052.1"/>
    </source>
</evidence>
<evidence type="ECO:0000259" key="5">
    <source>
        <dbReference type="PROSITE" id="PS50865"/>
    </source>
</evidence>
<evidence type="ECO:0000256" key="4">
    <source>
        <dbReference type="PROSITE-ProRule" id="PRU00134"/>
    </source>
</evidence>
<organism evidence="6 7">
    <name type="scientific">Hyaloscypha variabilis (strain UAMH 11265 / GT02V1 / F)</name>
    <name type="common">Meliniomyces variabilis</name>
    <dbReference type="NCBI Taxonomy" id="1149755"/>
    <lineage>
        <taxon>Eukaryota</taxon>
        <taxon>Fungi</taxon>
        <taxon>Dikarya</taxon>
        <taxon>Ascomycota</taxon>
        <taxon>Pezizomycotina</taxon>
        <taxon>Leotiomycetes</taxon>
        <taxon>Helotiales</taxon>
        <taxon>Hyaloscyphaceae</taxon>
        <taxon>Hyaloscypha</taxon>
        <taxon>Hyaloscypha variabilis</taxon>
    </lineage>
</organism>
<sequence>MALDKCTICGKATSNKCSRCRTAAYCSGICQKNDFALHKLLCGQYQAFLATRPAPTEEDISSGDSKPITYKAAILFPMDSNHPKLIWLKVQVRSEYETDCEEEEFPEYHHWEDLQKSLSDYMEWGQPMPHSRNGQDLKVYMAETAFGAYPLTQSLLKLNAGYEAREHGSLAAAPWAGNLVLVNFTTSIVEHPTEPECYDPAEKEVHNDVNLADLRYAFDYLTRRNYIFESDKPNPYVIRNPGRWFKAVKISCDGDIKLDGKKKFAEVSIHRHHPIFRHDDGESGISKHLGFPLLVKRIPPNPDWPDKMMRLPRSQRFHPYENHAAVSLMVNVDVASKHWRFAPEIWDKGADPMVLVARKDMKDLTAHQVEALVYYCQHEVQWNMGVVTEREMEGGSDGEDIYWVIDKETGEPRIPCDKTRQKFLDKYLVFNKFAEYFKEFKQKKIADGDAAWAAAVVSPQGSVPDEIEETKEEEYESMLRMMGAL</sequence>
<gene>
    <name evidence="6" type="ORF">L207DRAFT_535749</name>
</gene>
<dbReference type="PROSITE" id="PS50865">
    <property type="entry name" value="ZF_MYND_2"/>
    <property type="match status" value="1"/>
</dbReference>
<evidence type="ECO:0000256" key="2">
    <source>
        <dbReference type="ARBA" id="ARBA00022771"/>
    </source>
</evidence>